<organism evidence="2 3">
    <name type="scientific">Arachis hypogaea</name>
    <name type="common">Peanut</name>
    <dbReference type="NCBI Taxonomy" id="3818"/>
    <lineage>
        <taxon>Eukaryota</taxon>
        <taxon>Viridiplantae</taxon>
        <taxon>Streptophyta</taxon>
        <taxon>Embryophyta</taxon>
        <taxon>Tracheophyta</taxon>
        <taxon>Spermatophyta</taxon>
        <taxon>Magnoliopsida</taxon>
        <taxon>eudicotyledons</taxon>
        <taxon>Gunneridae</taxon>
        <taxon>Pentapetalae</taxon>
        <taxon>rosids</taxon>
        <taxon>fabids</taxon>
        <taxon>Fabales</taxon>
        <taxon>Fabaceae</taxon>
        <taxon>Papilionoideae</taxon>
        <taxon>50 kb inversion clade</taxon>
        <taxon>dalbergioids sensu lato</taxon>
        <taxon>Dalbergieae</taxon>
        <taxon>Pterocarpus clade</taxon>
        <taxon>Arachis</taxon>
    </lineage>
</organism>
<dbReference type="AlphaFoldDB" id="A0A445EH89"/>
<dbReference type="EMBL" id="SDMP01000002">
    <property type="protein sequence ID" value="RYR74712.1"/>
    <property type="molecule type" value="Genomic_DNA"/>
</dbReference>
<feature type="chain" id="PRO_5019327748" evidence="1">
    <location>
        <begin position="26"/>
        <end position="110"/>
    </location>
</feature>
<protein>
    <submittedName>
        <fullName evidence="2">Uncharacterized protein</fullName>
    </submittedName>
</protein>
<dbReference type="Proteomes" id="UP000289738">
    <property type="component" value="Chromosome A02"/>
</dbReference>
<keyword evidence="3" id="KW-1185">Reference proteome</keyword>
<accession>A0A445EH89</accession>
<name>A0A445EH89_ARAHY</name>
<proteinExistence type="predicted"/>
<sequence length="110" mass="11845">MAGCLRASSATCILVLFVVFGISYAAKDILVGGKVDACKVPSSPSDSLNKWAERASFQVGDRLEEEAMEDEEEKEKEFTNVVPQLFPVMTQQTESHSGTLSAMLDPATAS</sequence>
<feature type="signal peptide" evidence="1">
    <location>
        <begin position="1"/>
        <end position="25"/>
    </location>
</feature>
<evidence type="ECO:0000256" key="1">
    <source>
        <dbReference type="SAM" id="SignalP"/>
    </source>
</evidence>
<reference evidence="2 3" key="1">
    <citation type="submission" date="2019-01" db="EMBL/GenBank/DDBJ databases">
        <title>Sequencing of cultivated peanut Arachis hypogaea provides insights into genome evolution and oil improvement.</title>
        <authorList>
            <person name="Chen X."/>
        </authorList>
    </citation>
    <scope>NUCLEOTIDE SEQUENCE [LARGE SCALE GENOMIC DNA]</scope>
    <source>
        <strain evidence="3">cv. Fuhuasheng</strain>
        <tissue evidence="2">Leaves</tissue>
    </source>
</reference>
<evidence type="ECO:0000313" key="3">
    <source>
        <dbReference type="Proteomes" id="UP000289738"/>
    </source>
</evidence>
<comment type="caution">
    <text evidence="2">The sequence shown here is derived from an EMBL/GenBank/DDBJ whole genome shotgun (WGS) entry which is preliminary data.</text>
</comment>
<keyword evidence="1" id="KW-0732">Signal</keyword>
<gene>
    <name evidence="2" type="ORF">Ahy_A02g009439</name>
</gene>
<evidence type="ECO:0000313" key="2">
    <source>
        <dbReference type="EMBL" id="RYR74712.1"/>
    </source>
</evidence>